<proteinExistence type="predicted"/>
<dbReference type="InterPro" id="IPR050272">
    <property type="entry name" value="Isochorismatase-like_hydrls"/>
</dbReference>
<keyword evidence="1" id="KW-0378">Hydrolase</keyword>
<dbReference type="Proteomes" id="UP001499851">
    <property type="component" value="Unassembled WGS sequence"/>
</dbReference>
<dbReference type="Pfam" id="PF00857">
    <property type="entry name" value="Isochorismatase"/>
    <property type="match status" value="1"/>
</dbReference>
<keyword evidence="4" id="KW-1185">Reference proteome</keyword>
<evidence type="ECO:0000313" key="3">
    <source>
        <dbReference type="EMBL" id="GAA1673570.1"/>
    </source>
</evidence>
<protein>
    <recommendedName>
        <fullName evidence="2">Isochorismatase-like domain-containing protein</fullName>
    </recommendedName>
</protein>
<organism evidence="3 4">
    <name type="scientific">Glycomyces endophyticus</name>
    <dbReference type="NCBI Taxonomy" id="480996"/>
    <lineage>
        <taxon>Bacteria</taxon>
        <taxon>Bacillati</taxon>
        <taxon>Actinomycetota</taxon>
        <taxon>Actinomycetes</taxon>
        <taxon>Glycomycetales</taxon>
        <taxon>Glycomycetaceae</taxon>
        <taxon>Glycomyces</taxon>
    </lineage>
</organism>
<comment type="caution">
    <text evidence="3">The sequence shown here is derived from an EMBL/GenBank/DDBJ whole genome shotgun (WGS) entry which is preliminary data.</text>
</comment>
<evidence type="ECO:0000313" key="4">
    <source>
        <dbReference type="Proteomes" id="UP001499851"/>
    </source>
</evidence>
<feature type="domain" description="Isochorismatase-like" evidence="2">
    <location>
        <begin position="13"/>
        <end position="183"/>
    </location>
</feature>
<dbReference type="InterPro" id="IPR016291">
    <property type="entry name" value="Isochorismatase"/>
</dbReference>
<dbReference type="EMBL" id="BAAAQF010000005">
    <property type="protein sequence ID" value="GAA1673570.1"/>
    <property type="molecule type" value="Genomic_DNA"/>
</dbReference>
<dbReference type="InterPro" id="IPR000868">
    <property type="entry name" value="Isochorismatase-like_dom"/>
</dbReference>
<gene>
    <name evidence="3" type="ORF">GCM10009830_19860</name>
</gene>
<dbReference type="SUPFAM" id="SSF52499">
    <property type="entry name" value="Isochorismatase-like hydrolases"/>
    <property type="match status" value="1"/>
</dbReference>
<evidence type="ECO:0000256" key="1">
    <source>
        <dbReference type="ARBA" id="ARBA00022801"/>
    </source>
</evidence>
<dbReference type="Gene3D" id="3.40.50.850">
    <property type="entry name" value="Isochorismatase-like"/>
    <property type="match status" value="1"/>
</dbReference>
<dbReference type="PRINTS" id="PR01398">
    <property type="entry name" value="ISCHRISMTASE"/>
</dbReference>
<reference evidence="4" key="1">
    <citation type="journal article" date="2019" name="Int. J. Syst. Evol. Microbiol.">
        <title>The Global Catalogue of Microorganisms (GCM) 10K type strain sequencing project: providing services to taxonomists for standard genome sequencing and annotation.</title>
        <authorList>
            <consortium name="The Broad Institute Genomics Platform"/>
            <consortium name="The Broad Institute Genome Sequencing Center for Infectious Disease"/>
            <person name="Wu L."/>
            <person name="Ma J."/>
        </authorList>
    </citation>
    <scope>NUCLEOTIDE SEQUENCE [LARGE SCALE GENOMIC DNA]</scope>
    <source>
        <strain evidence="4">JCM 16001</strain>
    </source>
</reference>
<sequence length="195" mass="21462">MDRVGWTPQADKSVLLVHDMQLFYTNSLPEAGRARLLRTTAGLIASARSLSIPVVYSVAEPSLTPEHRGLLRDFHGMGMHDDPAHHTIHPDLTPRDGEVQIVKRIYSAFYATKLESVLGELDRSELLICGIYADIGCLLTAFDAFKRGIKPFFIADAMMAYTEEQHLAATEYVARLCASIWTAKTAIDALTAGNG</sequence>
<dbReference type="InterPro" id="IPR036380">
    <property type="entry name" value="Isochorismatase-like_sf"/>
</dbReference>
<dbReference type="PANTHER" id="PTHR43540">
    <property type="entry name" value="PEROXYUREIDOACRYLATE/UREIDOACRYLATE AMIDOHYDROLASE-RELATED"/>
    <property type="match status" value="1"/>
</dbReference>
<dbReference type="RefSeq" id="WP_344485192.1">
    <property type="nucleotide sequence ID" value="NZ_BAAAQF010000005.1"/>
</dbReference>
<name>A0ABP4SLD6_9ACTN</name>
<evidence type="ECO:0000259" key="2">
    <source>
        <dbReference type="Pfam" id="PF00857"/>
    </source>
</evidence>
<dbReference type="PANTHER" id="PTHR43540:SF3">
    <property type="entry name" value="ENTEROBACTIN SYNTHASE COMPONENT B"/>
    <property type="match status" value="1"/>
</dbReference>
<accession>A0ABP4SLD6</accession>